<dbReference type="GO" id="GO:1990234">
    <property type="term" value="C:transferase complex"/>
    <property type="evidence" value="ECO:0007669"/>
    <property type="project" value="UniProtKB-ARBA"/>
</dbReference>
<dbReference type="PROSITE" id="PS00678">
    <property type="entry name" value="WD_REPEATS_1"/>
    <property type="match status" value="7"/>
</dbReference>
<evidence type="ECO:0000256" key="2">
    <source>
        <dbReference type="ARBA" id="ARBA00022737"/>
    </source>
</evidence>
<dbReference type="Gene3D" id="2.130.10.10">
    <property type="entry name" value="YVTN repeat-like/Quinoprotein amine dehydrogenase"/>
    <property type="match status" value="3"/>
</dbReference>
<organism evidence="9 10">
    <name type="scientific">Ceratocystis fimbriata f. sp. platani</name>
    <dbReference type="NCBI Taxonomy" id="88771"/>
    <lineage>
        <taxon>Eukaryota</taxon>
        <taxon>Fungi</taxon>
        <taxon>Dikarya</taxon>
        <taxon>Ascomycota</taxon>
        <taxon>Pezizomycotina</taxon>
        <taxon>Sordariomycetes</taxon>
        <taxon>Hypocreomycetidae</taxon>
        <taxon>Microascales</taxon>
        <taxon>Ceratocystidaceae</taxon>
        <taxon>Ceratocystis</taxon>
    </lineage>
</organism>
<dbReference type="SUPFAM" id="SSF52540">
    <property type="entry name" value="P-loop containing nucleoside triphosphate hydrolases"/>
    <property type="match status" value="1"/>
</dbReference>
<reference evidence="9 10" key="1">
    <citation type="submission" date="2015-04" db="EMBL/GenBank/DDBJ databases">
        <title>Genome sequence of Ceratocystis platani, a major pathogen of plane trees.</title>
        <authorList>
            <person name="Belbahri L."/>
        </authorList>
    </citation>
    <scope>NUCLEOTIDE SEQUENCE [LARGE SCALE GENOMIC DNA]</scope>
    <source>
        <strain evidence="9 10">CFO</strain>
    </source>
</reference>
<protein>
    <recommendedName>
        <fullName evidence="5">Mitochondrial division protein 1</fullName>
    </recommendedName>
</protein>
<dbReference type="OrthoDB" id="538223at2759"/>
<dbReference type="EMBL" id="LBBL01000217">
    <property type="protein sequence ID" value="KKF93679.1"/>
    <property type="molecule type" value="Genomic_DNA"/>
</dbReference>
<dbReference type="PRINTS" id="PR00320">
    <property type="entry name" value="GPROTEINBRPT"/>
</dbReference>
<evidence type="ECO:0000256" key="5">
    <source>
        <dbReference type="ARBA" id="ARBA00039789"/>
    </source>
</evidence>
<comment type="similarity">
    <text evidence="4">Belongs to the WD repeat MDV1/CAF4 family.</text>
</comment>
<dbReference type="GO" id="GO:0005634">
    <property type="term" value="C:nucleus"/>
    <property type="evidence" value="ECO:0007669"/>
    <property type="project" value="TreeGrafter"/>
</dbReference>
<evidence type="ECO:0000256" key="4">
    <source>
        <dbReference type="ARBA" id="ARBA00038415"/>
    </source>
</evidence>
<dbReference type="InterPro" id="IPR001680">
    <property type="entry name" value="WD40_rpt"/>
</dbReference>
<evidence type="ECO:0000259" key="8">
    <source>
        <dbReference type="PROSITE" id="PS50837"/>
    </source>
</evidence>
<dbReference type="InterPro" id="IPR027417">
    <property type="entry name" value="P-loop_NTPase"/>
</dbReference>
<comment type="caution">
    <text evidence="9">The sequence shown here is derived from an EMBL/GenBank/DDBJ whole genome shotgun (WGS) entry which is preliminary data.</text>
</comment>
<dbReference type="Pfam" id="PF17100">
    <property type="entry name" value="NACHT_N"/>
    <property type="match status" value="2"/>
</dbReference>
<evidence type="ECO:0000256" key="1">
    <source>
        <dbReference type="ARBA" id="ARBA00022574"/>
    </source>
</evidence>
<evidence type="ECO:0000256" key="6">
    <source>
        <dbReference type="ARBA" id="ARBA00043913"/>
    </source>
</evidence>
<feature type="repeat" description="WD" evidence="7">
    <location>
        <begin position="989"/>
        <end position="1030"/>
    </location>
</feature>
<evidence type="ECO:0000313" key="10">
    <source>
        <dbReference type="Proteomes" id="UP000034841"/>
    </source>
</evidence>
<name>A0A0F8DCG7_CERFI</name>
<dbReference type="InterPro" id="IPR020472">
    <property type="entry name" value="WD40_PAC1"/>
</dbReference>
<dbReference type="Pfam" id="PF00400">
    <property type="entry name" value="WD40"/>
    <property type="match status" value="7"/>
</dbReference>
<gene>
    <name evidence="9" type="primary">HET-E1_20</name>
    <name evidence="9" type="ORF">CFO_g3958</name>
</gene>
<sequence length="1075" mass="119524">MPPLFHRAKAKAQKLFKSSIQSSIPATPSAATLFGPVQTASGPPSSVVHEPEPALLPLPRLQGEIWNQAYDASRKEEPELVEAFENIVFAKLRPKETSTEAASRFEGNMAAERMVTSRQLQQLVQDGINRTKKEASIKQRIDDGMQAVHAIRGIMDRVIRAAPEAAVVWATVCLGIEVLSNPVTEALENRKGLQDKTSTAAMQNELKKDIVRLFQRLLLYQMRSICLYHRNSAAIILRDLLRVDNWADQLNTIREAEEAVQYHMEQYNTQESKMQLQKLNDAAGSLQQDLQSINAAVQDQTEQQANRHQDDKDEQCLLDLHVTDPYTDKKNIEEKKGGLLKDSYKWILEHAGFQQFRNEQQCRILWIKGDPGKGKTMLLCGIIDELESDPSVPLSYFFCQATGGDRLDKATSVLRGLIYHLACRNPQLTKHVRTKYDYKGRDLFNNDGAWHILCEIMTAMLNDPGLENAILVVDALDECSVDRQRLLDFITKPSPAKWIVSSRNWLDIEESLDDAEQKVKLQLELNQSSVSSAVESYVTFKVNQLAKKKKYDDDMRVAVLEHLRANAKGTFLWVALSAKDYLLSKASNEILPRGIAYQHQTVFKRSLDLLCTTLERDIYNLQAPGYLANQVSAPDPDPLATIQYSCIFWIDHFLSLTADELASGIDKVSSFFKNKYLQWLEALSLLHSISTGVRAMERMEAFVQENEWKSLQEVVKDAHRFLLSHGGIIEIAPLQVYASALIFSPTKSLIRQLFSREEPDWINLKPMVETNWNACLQTFEGHCDGVTSVVFSKDEQRLASGSCDKTIKIWDAASGTCLQTLEGHGDSVRSVAFSNNGQRLASGSDDSTIKIWDTASGTCLQSLKGHSDGVRSVAFSRNGQRLVSGSDDNTVKIWDAASGACLQILDDHYGRVKSVVFSDDGKRVASGSNDKTVKIWDAASGACLHVLHGHSDWIRSVVFSQDGQRLASGSDDKTVKIWDATSGACLKTFKGHKTFALCVAFSKNGQQLASGSDDKTVKIWDATSGACLQTLEGHGDSVRSIAFLKDGQRLASGSDDKTVKIWDAASGASIGICVK</sequence>
<evidence type="ECO:0000256" key="7">
    <source>
        <dbReference type="PROSITE-ProRule" id="PRU00221"/>
    </source>
</evidence>
<feature type="repeat" description="WD" evidence="7">
    <location>
        <begin position="779"/>
        <end position="820"/>
    </location>
</feature>
<dbReference type="InterPro" id="IPR015943">
    <property type="entry name" value="WD40/YVTN_repeat-like_dom_sf"/>
</dbReference>
<feature type="repeat" description="WD" evidence="7">
    <location>
        <begin position="1031"/>
        <end position="1072"/>
    </location>
</feature>
<dbReference type="PROSITE" id="PS50082">
    <property type="entry name" value="WD_REPEATS_2"/>
    <property type="match status" value="7"/>
</dbReference>
<feature type="repeat" description="WD" evidence="7">
    <location>
        <begin position="947"/>
        <end position="988"/>
    </location>
</feature>
<dbReference type="PROSITE" id="PS50294">
    <property type="entry name" value="WD_REPEATS_REGION"/>
    <property type="match status" value="7"/>
</dbReference>
<dbReference type="InterPro" id="IPR031359">
    <property type="entry name" value="NACHT_N"/>
</dbReference>
<dbReference type="InterPro" id="IPR019775">
    <property type="entry name" value="WD40_repeat_CS"/>
</dbReference>
<feature type="repeat" description="WD" evidence="7">
    <location>
        <begin position="905"/>
        <end position="946"/>
    </location>
</feature>
<keyword evidence="10" id="KW-1185">Reference proteome</keyword>
<dbReference type="Gene3D" id="3.40.50.300">
    <property type="entry name" value="P-loop containing nucleotide triphosphate hydrolases"/>
    <property type="match status" value="1"/>
</dbReference>
<dbReference type="PANTHER" id="PTHR22847:SF637">
    <property type="entry name" value="WD REPEAT DOMAIN 5B"/>
    <property type="match status" value="1"/>
</dbReference>
<dbReference type="PANTHER" id="PTHR22847">
    <property type="entry name" value="WD40 REPEAT PROTEIN"/>
    <property type="match status" value="1"/>
</dbReference>
<proteinExistence type="inferred from homology"/>
<feature type="repeat" description="WD" evidence="7">
    <location>
        <begin position="821"/>
        <end position="862"/>
    </location>
</feature>
<dbReference type="InterPro" id="IPR007111">
    <property type="entry name" value="NACHT_NTPase"/>
</dbReference>
<dbReference type="SMART" id="SM00320">
    <property type="entry name" value="WD40"/>
    <property type="match status" value="7"/>
</dbReference>
<dbReference type="PROSITE" id="PS50837">
    <property type="entry name" value="NACHT"/>
    <property type="match status" value="1"/>
</dbReference>
<dbReference type="SUPFAM" id="SSF50978">
    <property type="entry name" value="WD40 repeat-like"/>
    <property type="match status" value="1"/>
</dbReference>
<feature type="repeat" description="WD" evidence="7">
    <location>
        <begin position="863"/>
        <end position="904"/>
    </location>
</feature>
<accession>A0A0F8DCG7</accession>
<evidence type="ECO:0000256" key="3">
    <source>
        <dbReference type="ARBA" id="ARBA00023054"/>
    </source>
</evidence>
<keyword evidence="3" id="KW-0175">Coiled coil</keyword>
<keyword evidence="1 7" id="KW-0853">WD repeat</keyword>
<evidence type="ECO:0000313" key="9">
    <source>
        <dbReference type="EMBL" id="KKF93679.1"/>
    </source>
</evidence>
<dbReference type="CDD" id="cd00200">
    <property type="entry name" value="WD40"/>
    <property type="match status" value="1"/>
</dbReference>
<comment type="function">
    <text evidence="6">Involved in mitochondrial fission. Acts as an adapter protein required to form mitochondrial fission complexes. Formation of these complexes is required to promote constriction and fission of the mitochondrial compartment at a late step in mitochondrial division.</text>
</comment>
<dbReference type="InterPro" id="IPR056884">
    <property type="entry name" value="NPHP3-like_N"/>
</dbReference>
<dbReference type="Pfam" id="PF24883">
    <property type="entry name" value="NPHP3_N"/>
    <property type="match status" value="1"/>
</dbReference>
<keyword evidence="2" id="KW-0677">Repeat</keyword>
<feature type="domain" description="NACHT" evidence="8">
    <location>
        <begin position="363"/>
        <end position="503"/>
    </location>
</feature>
<dbReference type="InterPro" id="IPR036322">
    <property type="entry name" value="WD40_repeat_dom_sf"/>
</dbReference>
<dbReference type="AlphaFoldDB" id="A0A0F8DCG7"/>
<dbReference type="Proteomes" id="UP000034841">
    <property type="component" value="Unassembled WGS sequence"/>
</dbReference>